<dbReference type="RefSeq" id="WP_123635403.1">
    <property type="nucleotide sequence ID" value="NZ_SJDL01000034.1"/>
</dbReference>
<keyword evidence="3" id="KW-1185">Reference proteome</keyword>
<gene>
    <name evidence="2" type="ORF">EZI54_18015</name>
</gene>
<keyword evidence="1" id="KW-0732">Signal</keyword>
<feature type="chain" id="PRO_5045227647" evidence="1">
    <location>
        <begin position="22"/>
        <end position="188"/>
    </location>
</feature>
<proteinExistence type="predicted"/>
<dbReference type="Proteomes" id="UP000313645">
    <property type="component" value="Unassembled WGS sequence"/>
</dbReference>
<accession>A0ABY1ZJW8</accession>
<dbReference type="EMBL" id="SJDL01000034">
    <property type="protein sequence ID" value="TBW50537.1"/>
    <property type="molecule type" value="Genomic_DNA"/>
</dbReference>
<reference evidence="2 3" key="1">
    <citation type="submission" date="2019-02" db="EMBL/GenBank/DDBJ databases">
        <title>Marinobacter halodurans sp. nov., a marine bacterium isolated from sea tidal flat.</title>
        <authorList>
            <person name="Yoo Y."/>
            <person name="Lee D.W."/>
            <person name="Kim B.S."/>
            <person name="Kim J.-J."/>
        </authorList>
    </citation>
    <scope>NUCLEOTIDE SEQUENCE [LARGE SCALE GENOMIC DNA]</scope>
    <source>
        <strain evidence="2 3">YJ-S3-2</strain>
    </source>
</reference>
<evidence type="ECO:0000313" key="3">
    <source>
        <dbReference type="Proteomes" id="UP000313645"/>
    </source>
</evidence>
<evidence type="ECO:0000313" key="2">
    <source>
        <dbReference type="EMBL" id="TBW50537.1"/>
    </source>
</evidence>
<sequence>MRLTITFTLALLAIWPALSQAAFRCGTGLVDVGDWPVEVEERCGQPDYVAVYPEASLPGIGIVQTVEHWYYNPGPSGFVRRLVFRNGKLTKEESMGYGFLPGAAGDCKPNDLREGMNEFEIVRRCGDPLSKHVEWIVPYQDNRNYGGLTAAYPQEEWLYEFGRNEFRRVVTFRNGRITRVESTGKPAR</sequence>
<dbReference type="InterPro" id="IPR021268">
    <property type="entry name" value="DUF2845"/>
</dbReference>
<evidence type="ECO:0000256" key="1">
    <source>
        <dbReference type="SAM" id="SignalP"/>
    </source>
</evidence>
<feature type="signal peptide" evidence="1">
    <location>
        <begin position="1"/>
        <end position="21"/>
    </location>
</feature>
<name>A0ABY1ZJW8_9GAMM</name>
<dbReference type="Pfam" id="PF11006">
    <property type="entry name" value="DUF2845"/>
    <property type="match status" value="2"/>
</dbReference>
<organism evidence="2 3">
    <name type="scientific">Marinobacter halodurans</name>
    <dbReference type="NCBI Taxonomy" id="2528979"/>
    <lineage>
        <taxon>Bacteria</taxon>
        <taxon>Pseudomonadati</taxon>
        <taxon>Pseudomonadota</taxon>
        <taxon>Gammaproteobacteria</taxon>
        <taxon>Pseudomonadales</taxon>
        <taxon>Marinobacteraceae</taxon>
        <taxon>Marinobacter</taxon>
    </lineage>
</organism>
<protein>
    <submittedName>
        <fullName evidence="2">DUF2845 domain-containing protein</fullName>
    </submittedName>
</protein>
<comment type="caution">
    <text evidence="2">The sequence shown here is derived from an EMBL/GenBank/DDBJ whole genome shotgun (WGS) entry which is preliminary data.</text>
</comment>